<comment type="function">
    <text evidence="10">CRISPR (clustered regularly interspaced short palindromic repeat), is an adaptive immune system that provides protection against mobile genetic elements (viruses, transposable elements and conjugative plasmids). CRISPR clusters contain spacers, sequences complementary to antecedent mobile elements, and target invading nucleic acids. CRISPR clusters are transcribed and processed into CRISPR RNA (crRNA). Acts as a dsDNA endonuclease. Involved in the integration of spacer DNA into the CRISPR cassette.</text>
</comment>
<keyword evidence="6 10" id="KW-0051">Antiviral defense</keyword>
<evidence type="ECO:0000256" key="4">
    <source>
        <dbReference type="ARBA" id="ARBA00022801"/>
    </source>
</evidence>
<gene>
    <name evidence="11" type="primary">cas1_1</name>
    <name evidence="10" type="synonym">cas1</name>
    <name evidence="11" type="ORF">KIMC2_07250</name>
</gene>
<dbReference type="NCBIfam" id="TIGR00287">
    <property type="entry name" value="cas1"/>
    <property type="match status" value="1"/>
</dbReference>
<dbReference type="Pfam" id="PF01867">
    <property type="entry name" value="Cas_Cas1"/>
    <property type="match status" value="1"/>
</dbReference>
<keyword evidence="3 10" id="KW-0255">Endonuclease</keyword>
<dbReference type="NCBIfam" id="TIGR03639">
    <property type="entry name" value="cas1_NMENI"/>
    <property type="match status" value="1"/>
</dbReference>
<feature type="binding site" evidence="10">
    <location>
        <position position="153"/>
    </location>
    <ligand>
        <name>Mn(2+)</name>
        <dbReference type="ChEBI" id="CHEBI:29035"/>
    </ligand>
</feature>
<dbReference type="Gene3D" id="1.20.120.920">
    <property type="entry name" value="CRISPR-associated endonuclease Cas1, C-terminal domain"/>
    <property type="match status" value="1"/>
</dbReference>
<dbReference type="Gene3D" id="3.100.10.20">
    <property type="entry name" value="CRISPR-associated endonuclease Cas1, N-terminal domain"/>
    <property type="match status" value="1"/>
</dbReference>
<sequence>MGWRTVVITKHSKASYKMEHLIIQTEDDVVKIPMSDIQILLIATTESVITSHLVMELAKRDIKIIFTDNKKMPVGEFNPYYSNLNRNRNILKQISWDSDKKSLLWQAIIKIKITNQAKLLAKYDREKYDGNLANIDLEELINQIEIGDVTNREAVAARMYFQRLFDTKFNRRNDENEINGYLNFGYSILLSLITQEICCAGYLTELGVHHNSMENFYNLASDFIEPFRIFVDEIAFNKTPGSELDMSDKLELVDLLNQTITTNNGDALLSGVIKTFVRSCLKYLSEDVENIPELEIKV</sequence>
<dbReference type="Proteomes" id="UP001321804">
    <property type="component" value="Chromosome"/>
</dbReference>
<dbReference type="EMBL" id="AP026801">
    <property type="protein sequence ID" value="BDR56163.1"/>
    <property type="molecule type" value="Genomic_DNA"/>
</dbReference>
<feature type="binding site" evidence="10">
    <location>
        <position position="225"/>
    </location>
    <ligand>
        <name>Mn(2+)</name>
        <dbReference type="ChEBI" id="CHEBI:29035"/>
    </ligand>
</feature>
<evidence type="ECO:0000256" key="6">
    <source>
        <dbReference type="ARBA" id="ARBA00023118"/>
    </source>
</evidence>
<comment type="similarity">
    <text evidence="10">Belongs to the CRISPR-associated endonuclease Cas1 family.</text>
</comment>
<dbReference type="GO" id="GO:0003677">
    <property type="term" value="F:DNA binding"/>
    <property type="evidence" value="ECO:0007669"/>
    <property type="project" value="UniProtKB-KW"/>
</dbReference>
<keyword evidence="2 10" id="KW-0479">Metal-binding</keyword>
<evidence type="ECO:0000256" key="1">
    <source>
        <dbReference type="ARBA" id="ARBA00022722"/>
    </source>
</evidence>
<evidence type="ECO:0000256" key="3">
    <source>
        <dbReference type="ARBA" id="ARBA00022759"/>
    </source>
</evidence>
<dbReference type="GO" id="GO:0046872">
    <property type="term" value="F:metal ion binding"/>
    <property type="evidence" value="ECO:0007669"/>
    <property type="project" value="UniProtKB-UniRule"/>
</dbReference>
<dbReference type="PANTHER" id="PTHR34353:SF2">
    <property type="entry name" value="CRISPR-ASSOCIATED ENDONUCLEASE CAS1 1"/>
    <property type="match status" value="1"/>
</dbReference>
<name>A0AAU9DR96_9LACO</name>
<dbReference type="InterPro" id="IPR002729">
    <property type="entry name" value="CRISPR-assoc_Cas1"/>
</dbReference>
<keyword evidence="4 10" id="KW-0378">Hydrolase</keyword>
<keyword evidence="1 10" id="KW-0540">Nuclease</keyword>
<dbReference type="InterPro" id="IPR042206">
    <property type="entry name" value="CRISPR-assoc_Cas1_C"/>
</dbReference>
<dbReference type="EC" id="3.1.-.-" evidence="10"/>
<dbReference type="InterPro" id="IPR019855">
    <property type="entry name" value="CRISPR-assoc_Cas1_NMENI"/>
</dbReference>
<dbReference type="InterPro" id="IPR050646">
    <property type="entry name" value="Cas1"/>
</dbReference>
<dbReference type="RefSeq" id="WP_317698033.1">
    <property type="nucleotide sequence ID" value="NZ_AP026801.1"/>
</dbReference>
<dbReference type="GO" id="GO:0004520">
    <property type="term" value="F:DNA endonuclease activity"/>
    <property type="evidence" value="ECO:0007669"/>
    <property type="project" value="InterPro"/>
</dbReference>
<keyword evidence="8 10" id="KW-0464">Manganese</keyword>
<dbReference type="GO" id="GO:0051607">
    <property type="term" value="P:defense response to virus"/>
    <property type="evidence" value="ECO:0007669"/>
    <property type="project" value="UniProtKB-UniRule"/>
</dbReference>
<proteinExistence type="inferred from homology"/>
<dbReference type="KEGG" id="xak:KIMC2_07250"/>
<evidence type="ECO:0000313" key="11">
    <source>
        <dbReference type="EMBL" id="BDR56163.1"/>
    </source>
</evidence>
<dbReference type="PANTHER" id="PTHR34353">
    <property type="entry name" value="CRISPR-ASSOCIATED ENDONUCLEASE CAS1 1"/>
    <property type="match status" value="1"/>
</dbReference>
<dbReference type="InterPro" id="IPR042211">
    <property type="entry name" value="CRISPR-assoc_Cas1_N"/>
</dbReference>
<dbReference type="GO" id="GO:0043571">
    <property type="term" value="P:maintenance of CRISPR repeat elements"/>
    <property type="evidence" value="ECO:0007669"/>
    <property type="project" value="UniProtKB-UniRule"/>
</dbReference>
<evidence type="ECO:0000256" key="9">
    <source>
        <dbReference type="ARBA" id="ARBA00038592"/>
    </source>
</evidence>
<evidence type="ECO:0000256" key="7">
    <source>
        <dbReference type="ARBA" id="ARBA00023125"/>
    </source>
</evidence>
<evidence type="ECO:0000256" key="5">
    <source>
        <dbReference type="ARBA" id="ARBA00022842"/>
    </source>
</evidence>
<evidence type="ECO:0000313" key="12">
    <source>
        <dbReference type="Proteomes" id="UP001321804"/>
    </source>
</evidence>
<dbReference type="HAMAP" id="MF_01470">
    <property type="entry name" value="Cas1"/>
    <property type="match status" value="1"/>
</dbReference>
<accession>A0AAU9DR96</accession>
<keyword evidence="5 10" id="KW-0460">Magnesium</keyword>
<evidence type="ECO:0000256" key="10">
    <source>
        <dbReference type="HAMAP-Rule" id="MF_01470"/>
    </source>
</evidence>
<reference evidence="11 12" key="1">
    <citation type="journal article" date="2023" name="Microbiol. Spectr.">
        <title>Symbiosis of Carpenter Bees with Uncharacterized Lactic Acid Bacteria Showing NAD Auxotrophy.</title>
        <authorList>
            <person name="Kawasaki S."/>
            <person name="Ozawa K."/>
            <person name="Mori T."/>
            <person name="Yamamoto A."/>
            <person name="Ito M."/>
            <person name="Ohkuma M."/>
            <person name="Sakamoto M."/>
            <person name="Matsutani M."/>
        </authorList>
    </citation>
    <scope>NUCLEOTIDE SEQUENCE [LARGE SCALE GENOMIC DNA]</scope>
    <source>
        <strain evidence="11 12">KimC2</strain>
    </source>
</reference>
<evidence type="ECO:0000256" key="2">
    <source>
        <dbReference type="ARBA" id="ARBA00022723"/>
    </source>
</evidence>
<organism evidence="11 12">
    <name type="scientific">Xylocopilactobacillus apis</name>
    <dbReference type="NCBI Taxonomy" id="2932183"/>
    <lineage>
        <taxon>Bacteria</taxon>
        <taxon>Bacillati</taxon>
        <taxon>Bacillota</taxon>
        <taxon>Bacilli</taxon>
        <taxon>Lactobacillales</taxon>
        <taxon>Lactobacillaceae</taxon>
        <taxon>Xylocopilactobacillus</taxon>
    </lineage>
</organism>
<feature type="binding site" evidence="10">
    <location>
        <position position="210"/>
    </location>
    <ligand>
        <name>Mn(2+)</name>
        <dbReference type="ChEBI" id="CHEBI:29035"/>
    </ligand>
</feature>
<comment type="cofactor">
    <cofactor evidence="10">
        <name>Mg(2+)</name>
        <dbReference type="ChEBI" id="CHEBI:18420"/>
    </cofactor>
    <cofactor evidence="10">
        <name>Mn(2+)</name>
        <dbReference type="ChEBI" id="CHEBI:29035"/>
    </cofactor>
</comment>
<keyword evidence="7 10" id="KW-0238">DNA-binding</keyword>
<keyword evidence="12" id="KW-1185">Reference proteome</keyword>
<dbReference type="GO" id="GO:0016787">
    <property type="term" value="F:hydrolase activity"/>
    <property type="evidence" value="ECO:0007669"/>
    <property type="project" value="UniProtKB-KW"/>
</dbReference>
<protein>
    <recommendedName>
        <fullName evidence="10">CRISPR-associated endonuclease Cas1</fullName>
        <ecNumber evidence="10">3.1.-.-</ecNumber>
    </recommendedName>
</protein>
<evidence type="ECO:0000256" key="8">
    <source>
        <dbReference type="ARBA" id="ARBA00023211"/>
    </source>
</evidence>
<dbReference type="AlphaFoldDB" id="A0AAU9DR96"/>
<comment type="subunit">
    <text evidence="9 10">Homodimer, forms a heterotetramer with a Cas2 homodimer.</text>
</comment>